<dbReference type="InterPro" id="IPR058240">
    <property type="entry name" value="rSAM_sf"/>
</dbReference>
<dbReference type="EMBL" id="BLTE01000015">
    <property type="protein sequence ID" value="GFK95258.1"/>
    <property type="molecule type" value="Genomic_DNA"/>
</dbReference>
<keyword evidence="6" id="KW-0408">Iron</keyword>
<dbReference type="EC" id="2.1.1.308" evidence="10"/>
<evidence type="ECO:0000259" key="9">
    <source>
        <dbReference type="PROSITE" id="PS51918"/>
    </source>
</evidence>
<dbReference type="GO" id="GO:0051539">
    <property type="term" value="F:4 iron, 4 sulfur cluster binding"/>
    <property type="evidence" value="ECO:0007669"/>
    <property type="project" value="UniProtKB-KW"/>
</dbReference>
<dbReference type="InterPro" id="IPR006638">
    <property type="entry name" value="Elp3/MiaA/NifB-like_rSAM"/>
</dbReference>
<evidence type="ECO:0000256" key="4">
    <source>
        <dbReference type="ARBA" id="ARBA00022691"/>
    </source>
</evidence>
<keyword evidence="7" id="KW-0411">Iron-sulfur</keyword>
<dbReference type="AlphaFoldDB" id="A0A6V8LYE8"/>
<evidence type="ECO:0000256" key="7">
    <source>
        <dbReference type="ARBA" id="ARBA00023014"/>
    </source>
</evidence>
<dbReference type="Gene3D" id="3.80.30.20">
    <property type="entry name" value="tm_1862 like domain"/>
    <property type="match status" value="1"/>
</dbReference>
<dbReference type="GO" id="GO:0008168">
    <property type="term" value="F:methyltransferase activity"/>
    <property type="evidence" value="ECO:0007669"/>
    <property type="project" value="UniProtKB-KW"/>
</dbReference>
<dbReference type="PROSITE" id="PS51918">
    <property type="entry name" value="RADICAL_SAM"/>
    <property type="match status" value="1"/>
</dbReference>
<evidence type="ECO:0000256" key="3">
    <source>
        <dbReference type="ARBA" id="ARBA00022679"/>
    </source>
</evidence>
<keyword evidence="2 10" id="KW-0489">Methyltransferase</keyword>
<reference evidence="10 11" key="2">
    <citation type="submission" date="2020-05" db="EMBL/GenBank/DDBJ databases">
        <title>Draft genome sequence of Desulfovibrio sp. strainFSS-1.</title>
        <authorList>
            <person name="Shimoshige H."/>
            <person name="Kobayashi H."/>
            <person name="Maekawa T."/>
        </authorList>
    </citation>
    <scope>NUCLEOTIDE SEQUENCE [LARGE SCALE GENOMIC DNA]</scope>
    <source>
        <strain evidence="10 11">SIID29052-01</strain>
    </source>
</reference>
<comment type="cofactor">
    <cofactor evidence="1">
        <name>[4Fe-4S] cluster</name>
        <dbReference type="ChEBI" id="CHEBI:49883"/>
    </cofactor>
</comment>
<evidence type="ECO:0000256" key="5">
    <source>
        <dbReference type="ARBA" id="ARBA00022723"/>
    </source>
</evidence>
<evidence type="ECO:0000313" key="10">
    <source>
        <dbReference type="EMBL" id="GFK95258.1"/>
    </source>
</evidence>
<dbReference type="Proteomes" id="UP000494245">
    <property type="component" value="Unassembled WGS sequence"/>
</dbReference>
<dbReference type="InterPro" id="IPR006158">
    <property type="entry name" value="Cobalamin-bd"/>
</dbReference>
<dbReference type="GO" id="GO:0046872">
    <property type="term" value="F:metal ion binding"/>
    <property type="evidence" value="ECO:0007669"/>
    <property type="project" value="UniProtKB-KW"/>
</dbReference>
<keyword evidence="4" id="KW-0949">S-adenosyl-L-methionine</keyword>
<dbReference type="SUPFAM" id="SSF102114">
    <property type="entry name" value="Radical SAM enzymes"/>
    <property type="match status" value="1"/>
</dbReference>
<evidence type="ECO:0000256" key="1">
    <source>
        <dbReference type="ARBA" id="ARBA00001966"/>
    </source>
</evidence>
<dbReference type="InterPro" id="IPR007197">
    <property type="entry name" value="rSAM"/>
</dbReference>
<keyword evidence="11" id="KW-1185">Reference proteome</keyword>
<dbReference type="PROSITE" id="PS51332">
    <property type="entry name" value="B12_BINDING"/>
    <property type="match status" value="1"/>
</dbReference>
<evidence type="ECO:0000313" key="11">
    <source>
        <dbReference type="Proteomes" id="UP000494245"/>
    </source>
</evidence>
<protein>
    <submittedName>
        <fullName evidence="10">2-hydroxyethylphosphonate methyltransferase</fullName>
        <ecNumber evidence="10">2.1.1.308</ecNumber>
    </submittedName>
</protein>
<dbReference type="PANTHER" id="PTHR43409:SF7">
    <property type="entry name" value="BLL1977 PROTEIN"/>
    <property type="match status" value="1"/>
</dbReference>
<dbReference type="GO" id="GO:0032259">
    <property type="term" value="P:methylation"/>
    <property type="evidence" value="ECO:0007669"/>
    <property type="project" value="UniProtKB-KW"/>
</dbReference>
<dbReference type="PANTHER" id="PTHR43409">
    <property type="entry name" value="ANAEROBIC MAGNESIUM-PROTOPORPHYRIN IX MONOMETHYL ESTER CYCLASE-RELATED"/>
    <property type="match status" value="1"/>
</dbReference>
<proteinExistence type="predicted"/>
<organism evidence="10 11">
    <name type="scientific">Fundidesulfovibrio magnetotacticus</name>
    <dbReference type="NCBI Taxonomy" id="2730080"/>
    <lineage>
        <taxon>Bacteria</taxon>
        <taxon>Pseudomonadati</taxon>
        <taxon>Thermodesulfobacteriota</taxon>
        <taxon>Desulfovibrionia</taxon>
        <taxon>Desulfovibrionales</taxon>
        <taxon>Desulfovibrionaceae</taxon>
        <taxon>Fundidesulfovibrio</taxon>
    </lineage>
</organism>
<dbReference type="SMART" id="SM00729">
    <property type="entry name" value="Elp3"/>
    <property type="match status" value="1"/>
</dbReference>
<comment type="caution">
    <text evidence="10">The sequence shown here is derived from an EMBL/GenBank/DDBJ whole genome shotgun (WGS) entry which is preliminary data.</text>
</comment>
<evidence type="ECO:0000259" key="8">
    <source>
        <dbReference type="PROSITE" id="PS51332"/>
    </source>
</evidence>
<dbReference type="SFLD" id="SFLDS00029">
    <property type="entry name" value="Radical_SAM"/>
    <property type="match status" value="1"/>
</dbReference>
<dbReference type="Pfam" id="PF02310">
    <property type="entry name" value="B12-binding"/>
    <property type="match status" value="1"/>
</dbReference>
<gene>
    <name evidence="10" type="primary">fom3_10</name>
    <name evidence="10" type="ORF">NNJEOMEG_03116</name>
</gene>
<evidence type="ECO:0000256" key="2">
    <source>
        <dbReference type="ARBA" id="ARBA00022603"/>
    </source>
</evidence>
<dbReference type="Gene3D" id="3.40.50.280">
    <property type="entry name" value="Cobalamin-binding domain"/>
    <property type="match status" value="1"/>
</dbReference>
<dbReference type="GO" id="GO:0031419">
    <property type="term" value="F:cobalamin binding"/>
    <property type="evidence" value="ECO:0007669"/>
    <property type="project" value="InterPro"/>
</dbReference>
<keyword evidence="3 10" id="KW-0808">Transferase</keyword>
<reference evidence="10 11" key="1">
    <citation type="submission" date="2020-04" db="EMBL/GenBank/DDBJ databases">
        <authorList>
            <consortium name="Desulfovibrio sp. FSS-1 genome sequencing consortium"/>
            <person name="Shimoshige H."/>
            <person name="Kobayashi H."/>
            <person name="Maekawa T."/>
        </authorList>
    </citation>
    <scope>NUCLEOTIDE SEQUENCE [LARGE SCALE GENOMIC DNA]</scope>
    <source>
        <strain evidence="10 11">SIID29052-01</strain>
    </source>
</reference>
<dbReference type="InterPro" id="IPR051198">
    <property type="entry name" value="BchE-like"/>
</dbReference>
<dbReference type="GO" id="GO:0005829">
    <property type="term" value="C:cytosol"/>
    <property type="evidence" value="ECO:0007669"/>
    <property type="project" value="TreeGrafter"/>
</dbReference>
<evidence type="ECO:0000256" key="6">
    <source>
        <dbReference type="ARBA" id="ARBA00023004"/>
    </source>
</evidence>
<dbReference type="CDD" id="cd01335">
    <property type="entry name" value="Radical_SAM"/>
    <property type="match status" value="1"/>
</dbReference>
<feature type="domain" description="B12-binding" evidence="8">
    <location>
        <begin position="1"/>
        <end position="142"/>
    </location>
</feature>
<dbReference type="InterPro" id="IPR023404">
    <property type="entry name" value="rSAM_horseshoe"/>
</dbReference>
<dbReference type="InterPro" id="IPR034466">
    <property type="entry name" value="Methyltransferase_Class_B"/>
</dbReference>
<name>A0A6V8LYE8_9BACT</name>
<accession>A0A6V8LYE8</accession>
<keyword evidence="5" id="KW-0479">Metal-binding</keyword>
<dbReference type="SFLD" id="SFLDG01123">
    <property type="entry name" value="methyltransferase_(Class_B)"/>
    <property type="match status" value="1"/>
</dbReference>
<dbReference type="SFLD" id="SFLDG01082">
    <property type="entry name" value="B12-binding_domain_containing"/>
    <property type="match status" value="1"/>
</dbReference>
<dbReference type="RefSeq" id="WP_173086107.1">
    <property type="nucleotide sequence ID" value="NZ_BLTE01000015.1"/>
</dbReference>
<sequence>MRILLAEPRYYTSDRTPYLPLGPAYVAAMLLRGGHEAIGLNANSMPGTAEEVAKAAVRLADGTGCGAIAMGGLCTTYRFQQTFFRTVKALSPETVLITGGNLFSSEPEFCMEQFGVDHGVLGEGELTMLELVNALESGSDPAQVQGVVSMSDGQVTRSPARPVIRDLDSLPFPAREIFLTPEEIASVGVSIYTSRSCPFHCTFCYHPPGSVYRKRSVPSVIEEINALHCAYGFTAFGFGDELFALDKTWTQQFCDAIERLSFITNWSCQMRATDADPALLRRMRQAGCRAVTMGFESGSDTILRSMKKKITSAISRKAIHDVRAAGICTAGGIILGDFEETPETVRQTVDFLKETALVPFGDIGFIVPYPGSPIYDRCLREGLIADKADFISSLSTFGKLRVNMTRMPDEDLLELQEWASREYYAYSLANRRGHIVQVLDETPFTSGLSIACQTCGGNFPLEISGFSFEIQRYCPHCQYPVYIDPFVVPHIERATAEFRAIMSGLRGTDRDVWVTPASIECMRLSHGLQIPEENLRGFLDSSAERQLYPHMGRPVRMRDSETLRTIAPAHVAVVSVRYQDAILRELEAMAIPDIVVVPLFAPHPRASGN</sequence>
<feature type="domain" description="Radical SAM core" evidence="9">
    <location>
        <begin position="183"/>
        <end position="403"/>
    </location>
</feature>
<dbReference type="Pfam" id="PF04055">
    <property type="entry name" value="Radical_SAM"/>
    <property type="match status" value="1"/>
</dbReference>